<dbReference type="AlphaFoldDB" id="A0AAV4NK59"/>
<sequence length="102" mass="11471">MCPQQKFTFFSLHSGSGRHKNLVEEATCAIIFSHNQSACSPYSNVVCMQKGEALIPKIPNFEESGFLMTTSFWDYFVVGKAQTTTTTIVNHVLSCEPYKKVR</sequence>
<evidence type="ECO:0000313" key="1">
    <source>
        <dbReference type="EMBL" id="GIX84095.1"/>
    </source>
</evidence>
<name>A0AAV4NK59_CAEEX</name>
<keyword evidence="2" id="KW-1185">Reference proteome</keyword>
<dbReference type="EMBL" id="BPLR01020930">
    <property type="protein sequence ID" value="GIX84095.1"/>
    <property type="molecule type" value="Genomic_DNA"/>
</dbReference>
<organism evidence="1 2">
    <name type="scientific">Caerostris extrusa</name>
    <name type="common">Bark spider</name>
    <name type="synonym">Caerostris bankana</name>
    <dbReference type="NCBI Taxonomy" id="172846"/>
    <lineage>
        <taxon>Eukaryota</taxon>
        <taxon>Metazoa</taxon>
        <taxon>Ecdysozoa</taxon>
        <taxon>Arthropoda</taxon>
        <taxon>Chelicerata</taxon>
        <taxon>Arachnida</taxon>
        <taxon>Araneae</taxon>
        <taxon>Araneomorphae</taxon>
        <taxon>Entelegynae</taxon>
        <taxon>Araneoidea</taxon>
        <taxon>Araneidae</taxon>
        <taxon>Caerostris</taxon>
    </lineage>
</organism>
<comment type="caution">
    <text evidence="1">The sequence shown here is derived from an EMBL/GenBank/DDBJ whole genome shotgun (WGS) entry which is preliminary data.</text>
</comment>
<accession>A0AAV4NK59</accession>
<evidence type="ECO:0000313" key="2">
    <source>
        <dbReference type="Proteomes" id="UP001054945"/>
    </source>
</evidence>
<dbReference type="Proteomes" id="UP001054945">
    <property type="component" value="Unassembled WGS sequence"/>
</dbReference>
<reference evidence="1 2" key="1">
    <citation type="submission" date="2021-06" db="EMBL/GenBank/DDBJ databases">
        <title>Caerostris extrusa draft genome.</title>
        <authorList>
            <person name="Kono N."/>
            <person name="Arakawa K."/>
        </authorList>
    </citation>
    <scope>NUCLEOTIDE SEQUENCE [LARGE SCALE GENOMIC DNA]</scope>
</reference>
<gene>
    <name evidence="1" type="ORF">CEXT_473041</name>
</gene>
<proteinExistence type="predicted"/>
<protein>
    <submittedName>
        <fullName evidence="1">Uncharacterized protein</fullName>
    </submittedName>
</protein>